<dbReference type="MGI" id="MGI:95620">
    <property type="gene designation" value="Gabrb2"/>
</dbReference>
<dbReference type="AGR" id="MGI:95620"/>
<reference evidence="2" key="6">
    <citation type="submission" date="2004-04" db="EMBL/GenBank/DDBJ databases">
        <authorList>
            <person name="Arakawa T."/>
            <person name="Carninci P."/>
            <person name="Fukuda S."/>
            <person name="Hashizume W."/>
            <person name="Hayashida K."/>
            <person name="Hori F."/>
            <person name="Iida J."/>
            <person name="Imamura K."/>
            <person name="Imotani K."/>
            <person name="Itoh M."/>
            <person name="Kanagawa S."/>
            <person name="Kawai J."/>
            <person name="Kojima M."/>
            <person name="Konno H."/>
            <person name="Murata M."/>
            <person name="Nakamura M."/>
            <person name="Ninomiya N."/>
            <person name="Nishiyori H."/>
            <person name="Nomura K."/>
            <person name="Ohno M."/>
            <person name="Sakazume N."/>
            <person name="Sano H."/>
            <person name="Sasaki D."/>
            <person name="Shibata K."/>
            <person name="Shiraki T."/>
            <person name="Tagami M."/>
            <person name="Tagami Y."/>
            <person name="Waki K."/>
            <person name="Watahiki A."/>
            <person name="Muramatsu M."/>
            <person name="Hayashizaki Y."/>
        </authorList>
    </citation>
    <scope>NUCLEOTIDE SEQUENCE</scope>
    <source>
        <strain evidence="2">C57BL/6J</strain>
        <tissue evidence="2">Medulla oblongata</tissue>
    </source>
</reference>
<reference evidence="2" key="2">
    <citation type="journal article" date="2000" name="Genome Res.">
        <title>Normalization and subtraction of cap-trapper-selected cDNAs to prepare full-length cDNA libraries for rapid discovery of new genes.</title>
        <authorList>
            <person name="Carninci P."/>
            <person name="Shibata Y."/>
            <person name="Hayatsu N."/>
            <person name="Sugahara Y."/>
            <person name="Shibata K."/>
            <person name="Itoh M."/>
            <person name="Konno H."/>
            <person name="Okazaki Y."/>
            <person name="Muramatsu M."/>
            <person name="Hayashizaki Y."/>
        </authorList>
    </citation>
    <scope>NUCLEOTIDE SEQUENCE</scope>
    <source>
        <strain evidence="2">C57BL/6J</strain>
        <tissue evidence="2">Medulla oblongata</tissue>
    </source>
</reference>
<evidence type="ECO:0000313" key="2">
    <source>
        <dbReference type="EMBL" id="BAE37430.1"/>
    </source>
</evidence>
<name>Q3TQF3_MOUSE</name>
<sequence>RHYILGLVPHSSDLSSLQKHKTSQKCSGVSNGERNHRHFKEDLL</sequence>
<reference evidence="2" key="5">
    <citation type="journal article" date="2002" name="Nature">
        <title>Analysis of the mouse transcriptome based on functional annotation of 60,770 full-length cDNAs.</title>
        <authorList>
            <consortium name="The FANTOM Consortium and the RIKEN Genome Exploration Research Group Phase I and II Team"/>
        </authorList>
    </citation>
    <scope>NUCLEOTIDE SEQUENCE</scope>
    <source>
        <strain evidence="2">C57BL/6J</strain>
        <tissue evidence="2">Medulla oblongata</tissue>
    </source>
</reference>
<reference evidence="2" key="4">
    <citation type="journal article" date="2001" name="Nature">
        <title>Functional annotation of a full-length mouse cDNA collection.</title>
        <authorList>
            <consortium name="The RIKEN Genome Exploration Research Group Phase II Team and the FANTOM Consortium"/>
        </authorList>
    </citation>
    <scope>NUCLEOTIDE SEQUENCE</scope>
    <source>
        <strain evidence="2">C57BL/6J</strain>
        <tissue evidence="2">Medulla oblongata</tissue>
    </source>
</reference>
<evidence type="ECO:0000313" key="3">
    <source>
        <dbReference type="MGI" id="MGI:95620"/>
    </source>
</evidence>
<reference evidence="2" key="7">
    <citation type="journal article" date="2005" name="Science">
        <title>The Transcriptional Landscape of the Mammalian Genome.</title>
        <authorList>
            <consortium name="The FANTOM Consortium"/>
            <consortium name="Riken Genome Exploration Research Group and Genome Science Group (Genome Network Project Core Group)"/>
        </authorList>
    </citation>
    <scope>NUCLEOTIDE SEQUENCE</scope>
    <source>
        <strain evidence="2">C57BL/6J</strain>
        <tissue evidence="2">Medulla oblongata</tissue>
    </source>
</reference>
<organism evidence="2">
    <name type="scientific">Mus musculus</name>
    <name type="common">Mouse</name>
    <dbReference type="NCBI Taxonomy" id="10090"/>
    <lineage>
        <taxon>Eukaryota</taxon>
        <taxon>Metazoa</taxon>
        <taxon>Chordata</taxon>
        <taxon>Craniata</taxon>
        <taxon>Vertebrata</taxon>
        <taxon>Euteleostomi</taxon>
        <taxon>Mammalia</taxon>
        <taxon>Eutheria</taxon>
        <taxon>Euarchontoglires</taxon>
        <taxon>Glires</taxon>
        <taxon>Rodentia</taxon>
        <taxon>Myomorpha</taxon>
        <taxon>Muroidea</taxon>
        <taxon>Muridae</taxon>
        <taxon>Murinae</taxon>
        <taxon>Mus</taxon>
        <taxon>Mus</taxon>
    </lineage>
</organism>
<reference evidence="2" key="8">
    <citation type="journal article" date="2005" name="Science">
        <title>Antisense Transcription in the Mammalian Transcriptome.</title>
        <authorList>
            <consortium name="RIKEN Genome Exploration Research Group and Genome Science Group (Genome Network Project Core Group) and the FANTOM Consortium"/>
        </authorList>
    </citation>
    <scope>NUCLEOTIDE SEQUENCE</scope>
    <source>
        <strain evidence="2">C57BL/6J</strain>
        <tissue evidence="2">Medulla oblongata</tissue>
    </source>
</reference>
<dbReference type="EMBL" id="AK163634">
    <property type="protein sequence ID" value="BAE37430.1"/>
    <property type="molecule type" value="mRNA"/>
</dbReference>
<dbReference type="AlphaFoldDB" id="Q3TQF3"/>
<feature type="region of interest" description="Disordered" evidence="1">
    <location>
        <begin position="15"/>
        <end position="44"/>
    </location>
</feature>
<reference evidence="2" key="1">
    <citation type="journal article" date="1999" name="Methods Enzymol.">
        <title>High-efficiency full-length cDNA cloning.</title>
        <authorList>
            <person name="Carninci P."/>
            <person name="Hayashizaki Y."/>
        </authorList>
    </citation>
    <scope>NUCLEOTIDE SEQUENCE</scope>
    <source>
        <strain evidence="2">C57BL/6J</strain>
        <tissue evidence="2">Medulla oblongata</tissue>
    </source>
</reference>
<reference evidence="2" key="3">
    <citation type="journal article" date="2000" name="Genome Res.">
        <title>RIKEN integrated sequence analysis (RISA) system--384-format sequencing pipeline with 384 multicapillary sequencer.</title>
        <authorList>
            <person name="Shibata K."/>
            <person name="Itoh M."/>
            <person name="Aizawa K."/>
            <person name="Nagaoka S."/>
            <person name="Sasaki N."/>
            <person name="Carninci P."/>
            <person name="Konno H."/>
            <person name="Akiyama J."/>
            <person name="Nishi K."/>
            <person name="Kitsunai T."/>
            <person name="Tashiro H."/>
            <person name="Itoh M."/>
            <person name="Sumi N."/>
            <person name="Ishii Y."/>
            <person name="Nakamura S."/>
            <person name="Hazama M."/>
            <person name="Nishine T."/>
            <person name="Harada A."/>
            <person name="Yamamoto R."/>
            <person name="Matsumoto H."/>
            <person name="Sakaguchi S."/>
            <person name="Ikegami T."/>
            <person name="Kashiwagi K."/>
            <person name="Fujiwake S."/>
            <person name="Inoue K."/>
            <person name="Togawa Y."/>
            <person name="Izawa M."/>
            <person name="Ohara E."/>
            <person name="Watahiki M."/>
            <person name="Yoneda Y."/>
            <person name="Ishikawa T."/>
            <person name="Ozawa K."/>
            <person name="Tanaka T."/>
            <person name="Matsuura S."/>
            <person name="Kawai J."/>
            <person name="Okazaki Y."/>
            <person name="Muramatsu M."/>
            <person name="Inoue Y."/>
            <person name="Kira A."/>
            <person name="Hayashizaki Y."/>
        </authorList>
    </citation>
    <scope>NUCLEOTIDE SEQUENCE</scope>
    <source>
        <strain evidence="2">C57BL/6J</strain>
        <tissue evidence="2">Medulla oblongata</tissue>
    </source>
</reference>
<gene>
    <name evidence="3" type="primary">Gabrb2</name>
</gene>
<protein>
    <submittedName>
        <fullName evidence="2">Uncharacterized protein</fullName>
    </submittedName>
</protein>
<evidence type="ECO:0000256" key="1">
    <source>
        <dbReference type="SAM" id="MobiDB-lite"/>
    </source>
</evidence>
<accession>Q3TQF3</accession>
<feature type="non-terminal residue" evidence="2">
    <location>
        <position position="1"/>
    </location>
</feature>
<proteinExistence type="evidence at transcript level"/>